<sequence length="421" mass="44022">MSEINNGFEVSASQRQSWGSLAMIWIGSMICVPCLMIGGFLGMGFTLGGVVLCVLLGYGIVCTYMCFMGMEGCDTGLPTVSMAGSVLGEKGAQYIISLMLAIACIGWFGIQSAVCGSSFSSMVASMTGVSIPVWLSSFVWGILMLLTAMYGYKALKYLNYIAVPALLLVMAYGVFAAFTKNDGSAIIANYQPAAPMSLVTGISLTVATFALGGVISGDYSRFAKNRKDVIKSSVLGVLPVGLLMILIGAVLSIVTGQYDISAVLASVGVPAFGLIALVLATWTTNVTNAYSGGIAVSNLFGVGEKKFKIATAIAGGLGTLLAAIGLMSKFQAFLSILTAFIPPIAGVIIASYWILGKGKKENVVIKKGFALDGIISFVLGAVVAYITGNIAVFFIGPINGIVVSMVSYIILHRIFEKKKEK</sequence>
<feature type="transmembrane region" description="Helical" evidence="6">
    <location>
        <begin position="368"/>
        <end position="386"/>
    </location>
</feature>
<dbReference type="PANTHER" id="PTHR30569:SF0">
    <property type="entry name" value="CYTOSINE PERMEASE"/>
    <property type="match status" value="1"/>
</dbReference>
<dbReference type="OrthoDB" id="369076at2"/>
<evidence type="ECO:0000256" key="6">
    <source>
        <dbReference type="SAM" id="Phobius"/>
    </source>
</evidence>
<feature type="transmembrane region" description="Helical" evidence="6">
    <location>
        <begin position="260"/>
        <end position="282"/>
    </location>
</feature>
<dbReference type="InterPro" id="IPR030191">
    <property type="entry name" value="CodB"/>
</dbReference>
<name>G8QQQ7_SPHPG</name>
<dbReference type="Proteomes" id="UP000005632">
    <property type="component" value="Chromosome"/>
</dbReference>
<dbReference type="CDD" id="cd11484">
    <property type="entry name" value="SLC-NCS1sbd_CobB-like"/>
    <property type="match status" value="1"/>
</dbReference>
<keyword evidence="8" id="KW-1185">Reference proteome</keyword>
<dbReference type="InterPro" id="IPR001248">
    <property type="entry name" value="Pur-cyt_permease"/>
</dbReference>
<dbReference type="EMBL" id="CP003155">
    <property type="protein sequence ID" value="AEV28688.1"/>
    <property type="molecule type" value="Genomic_DNA"/>
</dbReference>
<keyword evidence="4 6" id="KW-1133">Transmembrane helix</keyword>
<feature type="transmembrane region" description="Helical" evidence="6">
    <location>
        <begin position="392"/>
        <end position="411"/>
    </location>
</feature>
<comment type="subcellular location">
    <subcellularLocation>
        <location evidence="1">Membrane</location>
        <topology evidence="1">Multi-pass membrane protein</topology>
    </subcellularLocation>
</comment>
<dbReference type="RefSeq" id="WP_014269537.1">
    <property type="nucleotide sequence ID" value="NC_016633.1"/>
</dbReference>
<feature type="transmembrane region" description="Helical" evidence="6">
    <location>
        <begin position="47"/>
        <end position="70"/>
    </location>
</feature>
<dbReference type="KEGG" id="sgp:SpiGrapes_0861"/>
<feature type="transmembrane region" description="Helical" evidence="6">
    <location>
        <begin position="122"/>
        <end position="145"/>
    </location>
</feature>
<proteinExistence type="inferred from homology"/>
<evidence type="ECO:0000313" key="7">
    <source>
        <dbReference type="EMBL" id="AEV28688.1"/>
    </source>
</evidence>
<evidence type="ECO:0000313" key="8">
    <source>
        <dbReference type="Proteomes" id="UP000005632"/>
    </source>
</evidence>
<dbReference type="GO" id="GO:0005886">
    <property type="term" value="C:plasma membrane"/>
    <property type="evidence" value="ECO:0007669"/>
    <property type="project" value="TreeGrafter"/>
</dbReference>
<keyword evidence="5 6" id="KW-0472">Membrane</keyword>
<dbReference type="PANTHER" id="PTHR30569">
    <property type="entry name" value="CYTOSINE TRANSPORTER CODB"/>
    <property type="match status" value="1"/>
</dbReference>
<reference evidence="7 8" key="1">
    <citation type="submission" date="2011-11" db="EMBL/GenBank/DDBJ databases">
        <title>Complete sequence of Spirochaeta sp. grapes.</title>
        <authorList>
            <consortium name="US DOE Joint Genome Institute"/>
            <person name="Lucas S."/>
            <person name="Han J."/>
            <person name="Lapidus A."/>
            <person name="Cheng J.-F."/>
            <person name="Goodwin L."/>
            <person name="Pitluck S."/>
            <person name="Peters L."/>
            <person name="Ovchinnikova G."/>
            <person name="Munk A.C."/>
            <person name="Detter J.C."/>
            <person name="Han C."/>
            <person name="Tapia R."/>
            <person name="Land M."/>
            <person name="Hauser L."/>
            <person name="Kyrpides N."/>
            <person name="Ivanova N."/>
            <person name="Pagani I."/>
            <person name="Ritalahtilisa K."/>
            <person name="Loeffler F."/>
            <person name="Woyke T."/>
        </authorList>
    </citation>
    <scope>NUCLEOTIDE SEQUENCE [LARGE SCALE GENOMIC DNA]</scope>
    <source>
        <strain evidence="8">ATCC BAA-1885 / DSM 22778 / Grapes</strain>
    </source>
</reference>
<feature type="transmembrane region" description="Helical" evidence="6">
    <location>
        <begin position="229"/>
        <end position="254"/>
    </location>
</feature>
<evidence type="ECO:0000256" key="4">
    <source>
        <dbReference type="ARBA" id="ARBA00022989"/>
    </source>
</evidence>
<feature type="transmembrane region" description="Helical" evidence="6">
    <location>
        <begin position="198"/>
        <end position="217"/>
    </location>
</feature>
<dbReference type="Gene3D" id="1.10.4160.10">
    <property type="entry name" value="Hydantoin permease"/>
    <property type="match status" value="1"/>
</dbReference>
<dbReference type="GO" id="GO:0015209">
    <property type="term" value="F:cytosine transmembrane transporter activity"/>
    <property type="evidence" value="ECO:0007669"/>
    <property type="project" value="InterPro"/>
</dbReference>
<comment type="similarity">
    <text evidence="2">Belongs to the purine-cytosine permease (2.A.39) family.</text>
</comment>
<dbReference type="STRING" id="158190.SpiGrapes_0861"/>
<dbReference type="eggNOG" id="COG1457">
    <property type="taxonomic scope" value="Bacteria"/>
</dbReference>
<evidence type="ECO:0000256" key="2">
    <source>
        <dbReference type="ARBA" id="ARBA00008974"/>
    </source>
</evidence>
<feature type="transmembrane region" description="Helical" evidence="6">
    <location>
        <begin position="333"/>
        <end position="356"/>
    </location>
</feature>
<dbReference type="AlphaFoldDB" id="G8QQQ7"/>
<keyword evidence="3 6" id="KW-0812">Transmembrane</keyword>
<accession>G8QQQ7</accession>
<organism evidence="7 8">
    <name type="scientific">Sphaerochaeta pleomorpha (strain ATCC BAA-1885 / DSM 22778 / Grapes)</name>
    <dbReference type="NCBI Taxonomy" id="158190"/>
    <lineage>
        <taxon>Bacteria</taxon>
        <taxon>Pseudomonadati</taxon>
        <taxon>Spirochaetota</taxon>
        <taxon>Spirochaetia</taxon>
        <taxon>Spirochaetales</taxon>
        <taxon>Sphaerochaetaceae</taxon>
        <taxon>Sphaerochaeta</taxon>
    </lineage>
</organism>
<feature type="transmembrane region" description="Helical" evidence="6">
    <location>
        <begin position="21"/>
        <end position="41"/>
    </location>
</feature>
<evidence type="ECO:0000256" key="5">
    <source>
        <dbReference type="ARBA" id="ARBA00023136"/>
    </source>
</evidence>
<feature type="transmembrane region" description="Helical" evidence="6">
    <location>
        <begin position="309"/>
        <end position="327"/>
    </location>
</feature>
<feature type="transmembrane region" description="Helical" evidence="6">
    <location>
        <begin position="91"/>
        <end position="110"/>
    </location>
</feature>
<evidence type="ECO:0000256" key="1">
    <source>
        <dbReference type="ARBA" id="ARBA00004141"/>
    </source>
</evidence>
<protein>
    <submittedName>
        <fullName evidence="7">Purine-cytosine permease-like transporter</fullName>
    </submittedName>
</protein>
<dbReference type="HOGENOM" id="CLU_035711_0_0_12"/>
<gene>
    <name evidence="7" type="ordered locus">SpiGrapes_0861</name>
</gene>
<dbReference type="Pfam" id="PF02133">
    <property type="entry name" value="Transp_cyt_pur"/>
    <property type="match status" value="1"/>
</dbReference>
<feature type="transmembrane region" description="Helical" evidence="6">
    <location>
        <begin position="157"/>
        <end position="178"/>
    </location>
</feature>
<evidence type="ECO:0000256" key="3">
    <source>
        <dbReference type="ARBA" id="ARBA00022692"/>
    </source>
</evidence>